<gene>
    <name evidence="1" type="ORF">RS130_02805</name>
</gene>
<reference evidence="1 2" key="1">
    <citation type="submission" date="2023-10" db="EMBL/GenBank/DDBJ databases">
        <title>Glaciecola aquimarina strain GGW-M5 nov., isolated from a coastal seawater.</title>
        <authorList>
            <person name="Bayburt H."/>
            <person name="Kim J.M."/>
            <person name="Choi B.J."/>
            <person name="Jeon C.O."/>
        </authorList>
    </citation>
    <scope>NUCLEOTIDE SEQUENCE [LARGE SCALE GENOMIC DNA]</scope>
    <source>
        <strain evidence="1 2">KCTC 32108</strain>
    </source>
</reference>
<protein>
    <submittedName>
        <fullName evidence="1">Histidine kinase</fullName>
    </submittedName>
</protein>
<dbReference type="InterPro" id="IPR036097">
    <property type="entry name" value="HisK_dim/P_sf"/>
</dbReference>
<sequence length="70" mass="7583">MPDNESSSLNKLVHDARGPLNRISMNAELIKMVLENDMPKEKGIEALNKIIAACQDCSATLQAISKSADV</sequence>
<organism evidence="1 2">
    <name type="scientific">Paraglaciecola aquimarina</name>
    <dbReference type="NCBI Taxonomy" id="1235557"/>
    <lineage>
        <taxon>Bacteria</taxon>
        <taxon>Pseudomonadati</taxon>
        <taxon>Pseudomonadota</taxon>
        <taxon>Gammaproteobacteria</taxon>
        <taxon>Alteromonadales</taxon>
        <taxon>Alteromonadaceae</taxon>
        <taxon>Paraglaciecola</taxon>
    </lineage>
</organism>
<proteinExistence type="predicted"/>
<evidence type="ECO:0000313" key="2">
    <source>
        <dbReference type="Proteomes" id="UP001247805"/>
    </source>
</evidence>
<keyword evidence="1" id="KW-0418">Kinase</keyword>
<keyword evidence="2" id="KW-1185">Reference proteome</keyword>
<dbReference type="EMBL" id="JAWDIO010000002">
    <property type="protein sequence ID" value="MDU0353000.1"/>
    <property type="molecule type" value="Genomic_DNA"/>
</dbReference>
<keyword evidence="1" id="KW-0808">Transferase</keyword>
<comment type="caution">
    <text evidence="1">The sequence shown here is derived from an EMBL/GenBank/DDBJ whole genome shotgun (WGS) entry which is preliminary data.</text>
</comment>
<dbReference type="GO" id="GO:0016301">
    <property type="term" value="F:kinase activity"/>
    <property type="evidence" value="ECO:0007669"/>
    <property type="project" value="UniProtKB-KW"/>
</dbReference>
<dbReference type="Proteomes" id="UP001247805">
    <property type="component" value="Unassembled WGS sequence"/>
</dbReference>
<accession>A0ABU3SSL3</accession>
<evidence type="ECO:0000313" key="1">
    <source>
        <dbReference type="EMBL" id="MDU0353000.1"/>
    </source>
</evidence>
<name>A0ABU3SSL3_9ALTE</name>
<dbReference type="SUPFAM" id="SSF47384">
    <property type="entry name" value="Homodimeric domain of signal transducing histidine kinase"/>
    <property type="match status" value="1"/>
</dbReference>
<dbReference type="RefSeq" id="WP_316024698.1">
    <property type="nucleotide sequence ID" value="NZ_JAWDIO010000002.1"/>
</dbReference>